<feature type="compositionally biased region" description="Polar residues" evidence="2">
    <location>
        <begin position="221"/>
        <end position="231"/>
    </location>
</feature>
<organism evidence="4 5">
    <name type="scientific">Lepidopterella palustris CBS 459.81</name>
    <dbReference type="NCBI Taxonomy" id="1314670"/>
    <lineage>
        <taxon>Eukaryota</taxon>
        <taxon>Fungi</taxon>
        <taxon>Dikarya</taxon>
        <taxon>Ascomycota</taxon>
        <taxon>Pezizomycotina</taxon>
        <taxon>Dothideomycetes</taxon>
        <taxon>Pleosporomycetidae</taxon>
        <taxon>Mytilinidiales</taxon>
        <taxon>Argynnaceae</taxon>
        <taxon>Lepidopterella</taxon>
    </lineage>
</organism>
<feature type="compositionally biased region" description="Polar residues" evidence="2">
    <location>
        <begin position="314"/>
        <end position="326"/>
    </location>
</feature>
<evidence type="ECO:0000259" key="3">
    <source>
        <dbReference type="PROSITE" id="PS50102"/>
    </source>
</evidence>
<feature type="region of interest" description="Disordered" evidence="2">
    <location>
        <begin position="756"/>
        <end position="864"/>
    </location>
</feature>
<feature type="compositionally biased region" description="Polar residues" evidence="2">
    <location>
        <begin position="46"/>
        <end position="58"/>
    </location>
</feature>
<name>A0A8E2JJ79_9PEZI</name>
<dbReference type="InterPro" id="IPR035979">
    <property type="entry name" value="RBD_domain_sf"/>
</dbReference>
<dbReference type="PROSITE" id="PS50102">
    <property type="entry name" value="RRM"/>
    <property type="match status" value="1"/>
</dbReference>
<keyword evidence="1" id="KW-0694">RNA-binding</keyword>
<dbReference type="InterPro" id="IPR052600">
    <property type="entry name" value="Nuc_rcpt_coact/corep"/>
</dbReference>
<dbReference type="SMART" id="SM00360">
    <property type="entry name" value="RRM"/>
    <property type="match status" value="1"/>
</dbReference>
<gene>
    <name evidence="4" type="ORF">K432DRAFT_125781</name>
</gene>
<evidence type="ECO:0000313" key="5">
    <source>
        <dbReference type="Proteomes" id="UP000250266"/>
    </source>
</evidence>
<feature type="compositionally biased region" description="Polar residues" evidence="2">
    <location>
        <begin position="112"/>
        <end position="129"/>
    </location>
</feature>
<reference evidence="4 5" key="1">
    <citation type="journal article" date="2016" name="Nat. Commun.">
        <title>Ectomycorrhizal ecology is imprinted in the genome of the dominant symbiotic fungus Cenococcum geophilum.</title>
        <authorList>
            <consortium name="DOE Joint Genome Institute"/>
            <person name="Peter M."/>
            <person name="Kohler A."/>
            <person name="Ohm R.A."/>
            <person name="Kuo A."/>
            <person name="Krutzmann J."/>
            <person name="Morin E."/>
            <person name="Arend M."/>
            <person name="Barry K.W."/>
            <person name="Binder M."/>
            <person name="Choi C."/>
            <person name="Clum A."/>
            <person name="Copeland A."/>
            <person name="Grisel N."/>
            <person name="Haridas S."/>
            <person name="Kipfer T."/>
            <person name="LaButti K."/>
            <person name="Lindquist E."/>
            <person name="Lipzen A."/>
            <person name="Maire R."/>
            <person name="Meier B."/>
            <person name="Mihaltcheva S."/>
            <person name="Molinier V."/>
            <person name="Murat C."/>
            <person name="Poggeler S."/>
            <person name="Quandt C.A."/>
            <person name="Sperisen C."/>
            <person name="Tritt A."/>
            <person name="Tisserant E."/>
            <person name="Crous P.W."/>
            <person name="Henrissat B."/>
            <person name="Nehls U."/>
            <person name="Egli S."/>
            <person name="Spatafora J.W."/>
            <person name="Grigoriev I.V."/>
            <person name="Martin F.M."/>
        </authorList>
    </citation>
    <scope>NUCLEOTIDE SEQUENCE [LARGE SCALE GENOMIC DNA]</scope>
    <source>
        <strain evidence="4 5">CBS 459.81</strain>
    </source>
</reference>
<dbReference type="AlphaFoldDB" id="A0A8E2JJ79"/>
<dbReference type="CDD" id="cd12342">
    <property type="entry name" value="RRM_Nab3p"/>
    <property type="match status" value="1"/>
</dbReference>
<evidence type="ECO:0000256" key="2">
    <source>
        <dbReference type="SAM" id="MobiDB-lite"/>
    </source>
</evidence>
<dbReference type="InterPro" id="IPR012677">
    <property type="entry name" value="Nucleotide-bd_a/b_plait_sf"/>
</dbReference>
<feature type="region of interest" description="Disordered" evidence="2">
    <location>
        <begin position="1"/>
        <end position="351"/>
    </location>
</feature>
<evidence type="ECO:0000313" key="4">
    <source>
        <dbReference type="EMBL" id="OCK84423.1"/>
    </source>
</evidence>
<dbReference type="EMBL" id="KV744838">
    <property type="protein sequence ID" value="OCK84423.1"/>
    <property type="molecule type" value="Genomic_DNA"/>
</dbReference>
<dbReference type="OrthoDB" id="10044938at2759"/>
<dbReference type="GO" id="GO:0003723">
    <property type="term" value="F:RNA binding"/>
    <property type="evidence" value="ECO:0007669"/>
    <property type="project" value="UniProtKB-UniRule"/>
</dbReference>
<feature type="compositionally biased region" description="Polar residues" evidence="2">
    <location>
        <begin position="719"/>
        <end position="742"/>
    </location>
</feature>
<dbReference type="PANTHER" id="PTHR23295">
    <property type="entry name" value="NUCLEAR RECEPTOR COACTIVATOR 5-RELATED"/>
    <property type="match status" value="1"/>
</dbReference>
<feature type="compositionally biased region" description="Basic and acidic residues" evidence="2">
    <location>
        <begin position="531"/>
        <end position="543"/>
    </location>
</feature>
<feature type="domain" description="RRM" evidence="3">
    <location>
        <begin position="380"/>
        <end position="451"/>
    </location>
</feature>
<feature type="compositionally biased region" description="Pro residues" evidence="2">
    <location>
        <begin position="241"/>
        <end position="251"/>
    </location>
</feature>
<feature type="compositionally biased region" description="Polar residues" evidence="2">
    <location>
        <begin position="699"/>
        <end position="708"/>
    </location>
</feature>
<feature type="region of interest" description="Disordered" evidence="2">
    <location>
        <begin position="691"/>
        <end position="742"/>
    </location>
</feature>
<dbReference type="Proteomes" id="UP000250266">
    <property type="component" value="Unassembled WGS sequence"/>
</dbReference>
<proteinExistence type="predicted"/>
<evidence type="ECO:0000256" key="1">
    <source>
        <dbReference type="PROSITE-ProRule" id="PRU00176"/>
    </source>
</evidence>
<sequence>MISSPPQEAAQFRGKTLTPESPKPVHYPSPSNIPILGKQMDPMFHESSSLHIGTPTSFQSNSQQQTPSAQSSQSYYTQQQGVSQYHNTAANSAVGNGYDDYSRSLGYKSGVGSDNQDTSAIQNFAQQHHSAAPAYSEATSTPTQEDRTSYSHPYDPNSRSPYPGSDVPAQSNQGNHYQEHANEGFGHSTGGGVNFQTLLDNLTPSTGTNTSHEGNAAASVPSHSSQTHGNTASASALPAAPNLPPRPPPQEKPATHPNYAPEDDIRSYHPHSRKTPNAPYRGQPVQPLMTAAAPGSATSNGIPNAPYTQPPPLSSTHSNKSPSTPNFRHRDSIDRRQEREDNNDEDARWPPEINRKYEDFLEDERRFVTDGQWDQFPAGSRLFIGNLPTEKVTKRDIFHRFYQHGKLAQISIKQAYGFVQFLDSHACYRALQAEQGQVVRGRKMHLEISKPQKNTRNADSGGNNARGGGARRRSRSPDYTRGGSASQGGRGVDRYTGSNNGTSPRDRDFRRGRDDYRPGRSPSPRSGRSGRNRDRSRDRYDGRRRSRSRSPLGRGGGRYRSPSPRREVIDDLPLPRRPPHEVPDVQVLVIDDLPREFIAWVERSFQERGVTCNVLLLSPRLSEAAVVRRQIIEGVQAVSKLNERSVQTSKISLQVFDRRGGADQVRFEEYADLDPSVAALLVLNAKQTHNIPLPPPPSTQYGLPQQTYGMPPAPASNYLPPQQTPSQNPLPNSNANLGNFISSLDSTGLQNLLGAMSQQPQQHPSSQSHPPQPSGISPDLARLLGAVGAQPPQQQPPQQQPRYSQQPPPANSNPYAALANNPDLASLVGGQAQAPLSAPRQGHPPPQNQIQNHNQGPPPGQPDMAEIMAQLAKYQRN</sequence>
<feature type="compositionally biased region" description="Low complexity" evidence="2">
    <location>
        <begin position="757"/>
        <end position="769"/>
    </location>
</feature>
<accession>A0A8E2JJ79</accession>
<feature type="region of interest" description="Disordered" evidence="2">
    <location>
        <begin position="447"/>
        <end position="580"/>
    </location>
</feature>
<feature type="compositionally biased region" description="Polar residues" evidence="2">
    <location>
        <begin position="194"/>
        <end position="213"/>
    </location>
</feature>
<dbReference type="Pfam" id="PF00076">
    <property type="entry name" value="RRM_1"/>
    <property type="match status" value="1"/>
</dbReference>
<dbReference type="SUPFAM" id="SSF52954">
    <property type="entry name" value="Class II aaRS ABD-related"/>
    <property type="match status" value="1"/>
</dbReference>
<protein>
    <recommendedName>
        <fullName evidence="3">RRM domain-containing protein</fullName>
    </recommendedName>
</protein>
<dbReference type="PANTHER" id="PTHR23295:SF6">
    <property type="entry name" value="NEOSIN, ISOFORM A"/>
    <property type="match status" value="1"/>
</dbReference>
<dbReference type="SUPFAM" id="SSF54928">
    <property type="entry name" value="RNA-binding domain, RBD"/>
    <property type="match status" value="1"/>
</dbReference>
<feature type="compositionally biased region" description="Basic and acidic residues" evidence="2">
    <location>
        <begin position="328"/>
        <end position="351"/>
    </location>
</feature>
<keyword evidence="5" id="KW-1185">Reference proteome</keyword>
<feature type="compositionally biased region" description="Basic and acidic residues" evidence="2">
    <location>
        <begin position="504"/>
        <end position="518"/>
    </location>
</feature>
<dbReference type="InterPro" id="IPR034167">
    <property type="entry name" value="Nab3_RRM"/>
</dbReference>
<feature type="compositionally biased region" description="Low complexity" evidence="2">
    <location>
        <begin position="59"/>
        <end position="85"/>
    </location>
</feature>
<feature type="compositionally biased region" description="Low complexity" evidence="2">
    <location>
        <begin position="519"/>
        <end position="529"/>
    </location>
</feature>
<dbReference type="Gene3D" id="3.30.70.330">
    <property type="match status" value="1"/>
</dbReference>
<dbReference type="InterPro" id="IPR000504">
    <property type="entry name" value="RRM_dom"/>
</dbReference>